<evidence type="ECO:0000313" key="1">
    <source>
        <dbReference type="EMBL" id="CAI8806565.1"/>
    </source>
</evidence>
<proteinExistence type="predicted"/>
<gene>
    <name evidence="1" type="ORF">MSZNOR_1693</name>
</gene>
<dbReference type="Proteomes" id="UP001162030">
    <property type="component" value="Chromosome"/>
</dbReference>
<name>A0ABN8X119_9GAMM</name>
<accession>A0ABN8X119</accession>
<sequence>MDALVESLVRAVHSVVEEIKVAGSV</sequence>
<evidence type="ECO:0000313" key="2">
    <source>
        <dbReference type="Proteomes" id="UP001162030"/>
    </source>
</evidence>
<organism evidence="1 2">
    <name type="scientific">Methylocaldum szegediense</name>
    <dbReference type="NCBI Taxonomy" id="73780"/>
    <lineage>
        <taxon>Bacteria</taxon>
        <taxon>Pseudomonadati</taxon>
        <taxon>Pseudomonadota</taxon>
        <taxon>Gammaproteobacteria</taxon>
        <taxon>Methylococcales</taxon>
        <taxon>Methylococcaceae</taxon>
        <taxon>Methylocaldum</taxon>
    </lineage>
</organism>
<dbReference type="EMBL" id="OX458333">
    <property type="protein sequence ID" value="CAI8806565.1"/>
    <property type="molecule type" value="Genomic_DNA"/>
</dbReference>
<reference evidence="1 2" key="1">
    <citation type="submission" date="2023-03" db="EMBL/GenBank/DDBJ databases">
        <authorList>
            <person name="Pearce D."/>
        </authorList>
    </citation>
    <scope>NUCLEOTIDE SEQUENCE [LARGE SCALE GENOMIC DNA]</scope>
    <source>
        <strain evidence="1">Msz</strain>
    </source>
</reference>
<keyword evidence="2" id="KW-1185">Reference proteome</keyword>
<protein>
    <submittedName>
        <fullName evidence="1">Uncharacterized protein</fullName>
    </submittedName>
</protein>